<dbReference type="RefSeq" id="WP_248949032.1">
    <property type="nucleotide sequence ID" value="NZ_JAKILB010000002.1"/>
</dbReference>
<proteinExistence type="predicted"/>
<gene>
    <name evidence="2" type="ORF">L2740_05100</name>
</gene>
<dbReference type="AlphaFoldDB" id="A0A9X1Z964"/>
<name>A0A9X1Z964_9GAMM</name>
<evidence type="ECO:0000313" key="2">
    <source>
        <dbReference type="EMBL" id="MCL1137924.1"/>
    </source>
</evidence>
<sequence>MSNIIQLLERMGQDASLQTETNFEQAIAESALTESLKQALINRDDISLKRELDVCPDVVCVLLPAEDDEEKTEDSPKEDETEISVNS</sequence>
<reference evidence="2" key="1">
    <citation type="submission" date="2022-01" db="EMBL/GenBank/DDBJ databases">
        <title>Whole genome-based taxonomy of the Shewanellaceae.</title>
        <authorList>
            <person name="Martin-Rodriguez A.J."/>
        </authorList>
    </citation>
    <scope>NUCLEOTIDE SEQUENCE</scope>
    <source>
        <strain evidence="2">KCTC 23973</strain>
    </source>
</reference>
<organism evidence="2 3">
    <name type="scientific">Shewanella pneumatophori</name>
    <dbReference type="NCBI Taxonomy" id="314092"/>
    <lineage>
        <taxon>Bacteria</taxon>
        <taxon>Pseudomonadati</taxon>
        <taxon>Pseudomonadota</taxon>
        <taxon>Gammaproteobacteria</taxon>
        <taxon>Alteromonadales</taxon>
        <taxon>Shewanellaceae</taxon>
        <taxon>Shewanella</taxon>
    </lineage>
</organism>
<accession>A0A9X1Z964</accession>
<feature type="region of interest" description="Disordered" evidence="1">
    <location>
        <begin position="66"/>
        <end position="87"/>
    </location>
</feature>
<dbReference type="EMBL" id="JAKILB010000002">
    <property type="protein sequence ID" value="MCL1137924.1"/>
    <property type="molecule type" value="Genomic_DNA"/>
</dbReference>
<evidence type="ECO:0000313" key="3">
    <source>
        <dbReference type="Proteomes" id="UP001139293"/>
    </source>
</evidence>
<keyword evidence="3" id="KW-1185">Reference proteome</keyword>
<evidence type="ECO:0000256" key="1">
    <source>
        <dbReference type="SAM" id="MobiDB-lite"/>
    </source>
</evidence>
<comment type="caution">
    <text evidence="2">The sequence shown here is derived from an EMBL/GenBank/DDBJ whole genome shotgun (WGS) entry which is preliminary data.</text>
</comment>
<dbReference type="Proteomes" id="UP001139293">
    <property type="component" value="Unassembled WGS sequence"/>
</dbReference>
<protein>
    <submittedName>
        <fullName evidence="2">Uncharacterized protein</fullName>
    </submittedName>
</protein>